<evidence type="ECO:0000256" key="1">
    <source>
        <dbReference type="SAM" id="MobiDB-lite"/>
    </source>
</evidence>
<accession>A0A4Q4TJP8</accession>
<dbReference type="EMBL" id="QJNU01000101">
    <property type="protein sequence ID" value="RYP07281.1"/>
    <property type="molecule type" value="Genomic_DNA"/>
</dbReference>
<reference evidence="3 4" key="1">
    <citation type="submission" date="2018-06" db="EMBL/GenBank/DDBJ databases">
        <title>Complete Genomes of Monosporascus.</title>
        <authorList>
            <person name="Robinson A.J."/>
            <person name="Natvig D.O."/>
        </authorList>
    </citation>
    <scope>NUCLEOTIDE SEQUENCE [LARGE SCALE GENOMIC DNA]</scope>
    <source>
        <strain evidence="3 4">CBS 110550</strain>
    </source>
</reference>
<keyword evidence="4" id="KW-1185">Reference proteome</keyword>
<keyword evidence="2" id="KW-0812">Transmembrane</keyword>
<feature type="transmembrane region" description="Helical" evidence="2">
    <location>
        <begin position="143"/>
        <end position="162"/>
    </location>
</feature>
<feature type="transmembrane region" description="Helical" evidence="2">
    <location>
        <begin position="12"/>
        <end position="38"/>
    </location>
</feature>
<feature type="transmembrane region" description="Helical" evidence="2">
    <location>
        <begin position="270"/>
        <end position="290"/>
    </location>
</feature>
<sequence length="549" mass="60308">MAPVPFEHPVRYTSLAVTGAHLTSVVYLTYVVGVSLYTSYRSLGPAQDTRSRLSQRSKLVPVFVALAVAAFFCATYTSVSAASLSYRVWAHRHGLELPTRLIGEGGFFPSKSRSSQLYLAQWLSDTPTYYDALEIVAEKARRFWWGQQVDLATTVFSLLLATEGRRRHIPMVTGFLALAHLVNLSFAQNLFYLALLLTPAPLPADEELELPVAPLPTSTWRRIRDKVLPPKPANWHPHQLIFYSALALNYGSLFILPYAAETPSFPTTVLIVRGSTFLPLILPKIAPASWGAVSANPHDTYSSLTKMFRSVSGVSLLLHFKATFVGLIYNAPNSHYHRHSVLFPWDVEERSTWERSTTAFGRILRSRSDHPVVAAVAWDVIISALSLGLWAAVRAMDVHDIIKSAIPFSGFCARSLLPRNIKEETPKPAVKAEPESAEEVESDQPMTLRRSGRQRKSRLGSIASSSGASEDTAAPVPRKRGRPRKYKPAVGEDSTYKPTPAEAREAVEGDELPPDNLDWESAALAWGLTAVGGLASASAGVYGGECISR</sequence>
<name>A0A4Q4TJP8_9PEZI</name>
<feature type="transmembrane region" description="Helical" evidence="2">
    <location>
        <begin position="240"/>
        <end position="258"/>
    </location>
</feature>
<dbReference type="Proteomes" id="UP000293360">
    <property type="component" value="Unassembled WGS sequence"/>
</dbReference>
<feature type="transmembrane region" description="Helical" evidence="2">
    <location>
        <begin position="310"/>
        <end position="329"/>
    </location>
</feature>
<feature type="region of interest" description="Disordered" evidence="1">
    <location>
        <begin position="424"/>
        <end position="517"/>
    </location>
</feature>
<feature type="transmembrane region" description="Helical" evidence="2">
    <location>
        <begin position="174"/>
        <end position="195"/>
    </location>
</feature>
<proteinExistence type="predicted"/>
<keyword evidence="2" id="KW-1133">Transmembrane helix</keyword>
<gene>
    <name evidence="3" type="ORF">DL764_002596</name>
</gene>
<feature type="transmembrane region" description="Helical" evidence="2">
    <location>
        <begin position="372"/>
        <end position="393"/>
    </location>
</feature>
<feature type="compositionally biased region" description="Basic and acidic residues" evidence="1">
    <location>
        <begin position="424"/>
        <end position="434"/>
    </location>
</feature>
<protein>
    <submittedName>
        <fullName evidence="3">Uncharacterized protein</fullName>
    </submittedName>
</protein>
<dbReference type="OrthoDB" id="2126185at2759"/>
<evidence type="ECO:0000313" key="3">
    <source>
        <dbReference type="EMBL" id="RYP07281.1"/>
    </source>
</evidence>
<evidence type="ECO:0000313" key="4">
    <source>
        <dbReference type="Proteomes" id="UP000293360"/>
    </source>
</evidence>
<comment type="caution">
    <text evidence="3">The sequence shown here is derived from an EMBL/GenBank/DDBJ whole genome shotgun (WGS) entry which is preliminary data.</text>
</comment>
<evidence type="ECO:0000256" key="2">
    <source>
        <dbReference type="SAM" id="Phobius"/>
    </source>
</evidence>
<keyword evidence="2" id="KW-0472">Membrane</keyword>
<dbReference type="AlphaFoldDB" id="A0A4Q4TJP8"/>
<organism evidence="3 4">
    <name type="scientific">Monosporascus ibericus</name>
    <dbReference type="NCBI Taxonomy" id="155417"/>
    <lineage>
        <taxon>Eukaryota</taxon>
        <taxon>Fungi</taxon>
        <taxon>Dikarya</taxon>
        <taxon>Ascomycota</taxon>
        <taxon>Pezizomycotina</taxon>
        <taxon>Sordariomycetes</taxon>
        <taxon>Xylariomycetidae</taxon>
        <taxon>Xylariales</taxon>
        <taxon>Xylariales incertae sedis</taxon>
        <taxon>Monosporascus</taxon>
    </lineage>
</organism>
<feature type="transmembrane region" description="Helical" evidence="2">
    <location>
        <begin position="59"/>
        <end position="79"/>
    </location>
</feature>
<feature type="compositionally biased region" description="Basic residues" evidence="1">
    <location>
        <begin position="477"/>
        <end position="487"/>
    </location>
</feature>